<dbReference type="GeneID" id="24923135"/>
<dbReference type="RefSeq" id="XP_012895189.1">
    <property type="nucleotide sequence ID" value="XM_013039735.1"/>
</dbReference>
<dbReference type="AlphaFoldDB" id="D8LZA2"/>
<name>D8LZA2_BLAHO</name>
<reference evidence="3" key="1">
    <citation type="submission" date="2010-02" db="EMBL/GenBank/DDBJ databases">
        <title>Sequencing and annotation of the Blastocystis hominis genome.</title>
        <authorList>
            <person name="Wincker P."/>
        </authorList>
    </citation>
    <scope>NUCLEOTIDE SEQUENCE</scope>
    <source>
        <strain evidence="3">Singapore isolate B</strain>
    </source>
</reference>
<feature type="coiled-coil region" evidence="1">
    <location>
        <begin position="278"/>
        <end position="326"/>
    </location>
</feature>
<feature type="region of interest" description="Disordered" evidence="2">
    <location>
        <begin position="94"/>
        <end position="118"/>
    </location>
</feature>
<sequence length="606" mass="69154">MISRYVAFIQQLEDDLLSEKSIQEQQFVVVGTAMNELKNSIALGESEKKQLQSEIARIQEEIQASSQRKQDVSTMRDKQASEIRLLQSQVDSITNTTESLRKEKEESEATKSQLSSALQQQQQEIGTCSQVLEESYTQKHVKLTADINEKREQFERLKEQFASECDARAKELKELRQTIEATSNRLQDLESRASELQQNSAAAEAELYVHADWLTRRANIRSNIQQMESDLANTTSRLQSSTSEMTVLLQQKSDTDTFYSQRVDQALSAEKSTIYERVVEADVQKAQAECERRRVQQELERRQQELQEHSKKVEELRLKISQAEKESETGNTILAHSEVEIANCKEQTKLISAEIETVVASLKTRNEKITAELEELSIQCEELEDKVALVSEERNSQKVRIDNQLRSDRLALVQPIESLQATHAALRSQNASLQADFASVQEMKNSSKESGRSRIRKLQQSVQALQRRVDETSYVDTIYTEQKQRIENLEKKETQAEQTRRMLSDKIQCILGNVESDIIVHENERFLQNTLDITPDETGVSVYGTGQKSGVFVADRVYSGVIENGSILSRIEDILYTALDGKVITILNLGAMQLSYDKREFLFSMF</sequence>
<feature type="coiled-coil region" evidence="1">
    <location>
        <begin position="359"/>
        <end position="506"/>
    </location>
</feature>
<dbReference type="EMBL" id="FN668640">
    <property type="protein sequence ID" value="CBK21141.2"/>
    <property type="molecule type" value="Genomic_DNA"/>
</dbReference>
<proteinExistence type="predicted"/>
<evidence type="ECO:0000313" key="4">
    <source>
        <dbReference type="Proteomes" id="UP000008312"/>
    </source>
</evidence>
<gene>
    <name evidence="3" type="ORF">GSBLH_T00007011001</name>
</gene>
<dbReference type="OrthoDB" id="10613479at2759"/>
<organism evidence="3">
    <name type="scientific">Blastocystis hominis</name>
    <dbReference type="NCBI Taxonomy" id="12968"/>
    <lineage>
        <taxon>Eukaryota</taxon>
        <taxon>Sar</taxon>
        <taxon>Stramenopiles</taxon>
        <taxon>Bigyra</taxon>
        <taxon>Opalozoa</taxon>
        <taxon>Opalinata</taxon>
        <taxon>Blastocystidae</taxon>
        <taxon>Blastocystis</taxon>
    </lineage>
</organism>
<protein>
    <submittedName>
        <fullName evidence="3">Uncharacterized protein</fullName>
    </submittedName>
</protein>
<dbReference type="InParanoid" id="D8LZA2"/>
<keyword evidence="1" id="KW-0175">Coiled coil</keyword>
<accession>D8LZA2</accession>
<keyword evidence="4" id="KW-1185">Reference proteome</keyword>
<dbReference type="Proteomes" id="UP000008312">
    <property type="component" value="Unassembled WGS sequence"/>
</dbReference>
<evidence type="ECO:0000313" key="3">
    <source>
        <dbReference type="EMBL" id="CBK21141.2"/>
    </source>
</evidence>
<evidence type="ECO:0000256" key="1">
    <source>
        <dbReference type="SAM" id="Coils"/>
    </source>
</evidence>
<dbReference type="OMA" id="ANCKEQT"/>
<feature type="compositionally biased region" description="Basic and acidic residues" evidence="2">
    <location>
        <begin position="99"/>
        <end position="109"/>
    </location>
</feature>
<evidence type="ECO:0000256" key="2">
    <source>
        <dbReference type="SAM" id="MobiDB-lite"/>
    </source>
</evidence>